<dbReference type="Pfam" id="PF00078">
    <property type="entry name" value="RVT_1"/>
    <property type="match status" value="1"/>
</dbReference>
<evidence type="ECO:0000259" key="4">
    <source>
        <dbReference type="Pfam" id="PF00078"/>
    </source>
</evidence>
<organism evidence="7">
    <name type="scientific">Salix viminalis</name>
    <name type="common">Common osier</name>
    <name type="synonym">Basket willow</name>
    <dbReference type="NCBI Taxonomy" id="40686"/>
    <lineage>
        <taxon>Eukaryota</taxon>
        <taxon>Viridiplantae</taxon>
        <taxon>Streptophyta</taxon>
        <taxon>Embryophyta</taxon>
        <taxon>Tracheophyta</taxon>
        <taxon>Spermatophyta</taxon>
        <taxon>Magnoliopsida</taxon>
        <taxon>eudicotyledons</taxon>
        <taxon>Gunneridae</taxon>
        <taxon>Pentapetalae</taxon>
        <taxon>rosids</taxon>
        <taxon>fabids</taxon>
        <taxon>Malpighiales</taxon>
        <taxon>Salicaceae</taxon>
        <taxon>Saliceae</taxon>
        <taxon>Salix</taxon>
    </lineage>
</organism>
<dbReference type="Pfam" id="PF13968">
    <property type="entry name" value="DUF4220"/>
    <property type="match status" value="1"/>
</dbReference>
<evidence type="ECO:0000313" key="7">
    <source>
        <dbReference type="EMBL" id="VFU65671.1"/>
    </source>
</evidence>
<dbReference type="InterPro" id="IPR000477">
    <property type="entry name" value="RT_dom"/>
</dbReference>
<dbReference type="InterPro" id="IPR026960">
    <property type="entry name" value="RVT-Znf"/>
</dbReference>
<evidence type="ECO:0008006" key="8">
    <source>
        <dbReference type="Google" id="ProtNLM"/>
    </source>
</evidence>
<accession>A0A6N2NET8</accession>
<feature type="domain" description="Reverse transcriptase zinc-binding" evidence="5">
    <location>
        <begin position="1053"/>
        <end position="1135"/>
    </location>
</feature>
<feature type="domain" description="Reverse transcriptase" evidence="4">
    <location>
        <begin position="548"/>
        <end position="793"/>
    </location>
</feature>
<evidence type="ECO:0000259" key="5">
    <source>
        <dbReference type="Pfam" id="PF13966"/>
    </source>
</evidence>
<dbReference type="InterPro" id="IPR007658">
    <property type="entry name" value="DUF594"/>
</dbReference>
<feature type="compositionally biased region" description="Polar residues" evidence="2">
    <location>
        <begin position="1338"/>
        <end position="1361"/>
    </location>
</feature>
<dbReference type="EMBL" id="CAADRP010002296">
    <property type="protein sequence ID" value="VFU65671.1"/>
    <property type="molecule type" value="Genomic_DNA"/>
</dbReference>
<dbReference type="Pfam" id="PF04578">
    <property type="entry name" value="DUF594"/>
    <property type="match status" value="1"/>
</dbReference>
<feature type="transmembrane region" description="Helical" evidence="3">
    <location>
        <begin position="125"/>
        <end position="147"/>
    </location>
</feature>
<feature type="region of interest" description="Disordered" evidence="2">
    <location>
        <begin position="1325"/>
        <end position="1361"/>
    </location>
</feature>
<evidence type="ECO:0000259" key="6">
    <source>
        <dbReference type="Pfam" id="PF13968"/>
    </source>
</evidence>
<keyword evidence="3" id="KW-1133">Transmembrane helix</keyword>
<feature type="coiled-coil region" evidence="1">
    <location>
        <begin position="1293"/>
        <end position="1320"/>
    </location>
</feature>
<reference evidence="7" key="1">
    <citation type="submission" date="2019-03" db="EMBL/GenBank/DDBJ databases">
        <authorList>
            <person name="Mank J."/>
            <person name="Almeida P."/>
        </authorList>
    </citation>
    <scope>NUCLEOTIDE SEQUENCE</scope>
    <source>
        <strain evidence="7">78183</strain>
    </source>
</reference>
<keyword evidence="3" id="KW-0812">Transmembrane</keyword>
<protein>
    <recommendedName>
        <fullName evidence="8">Reverse transcriptase domain-containing protein</fullName>
    </recommendedName>
</protein>
<name>A0A6N2NET8_SALVM</name>
<feature type="domain" description="DUF4220" evidence="6">
    <location>
        <begin position="56"/>
        <end position="195"/>
    </location>
</feature>
<dbReference type="CDD" id="cd01650">
    <property type="entry name" value="RT_nLTR_like"/>
    <property type="match status" value="1"/>
</dbReference>
<keyword evidence="1" id="KW-0175">Coiled coil</keyword>
<evidence type="ECO:0000256" key="3">
    <source>
        <dbReference type="SAM" id="Phobius"/>
    </source>
</evidence>
<dbReference type="PANTHER" id="PTHR33116">
    <property type="entry name" value="REVERSE TRANSCRIPTASE ZINC-BINDING DOMAIN-CONTAINING PROTEIN-RELATED-RELATED"/>
    <property type="match status" value="1"/>
</dbReference>
<evidence type="ECO:0000256" key="1">
    <source>
        <dbReference type="SAM" id="Coils"/>
    </source>
</evidence>
<dbReference type="Pfam" id="PF13966">
    <property type="entry name" value="zf-RVT"/>
    <property type="match status" value="1"/>
</dbReference>
<dbReference type="PANTHER" id="PTHR33116:SF76">
    <property type="entry name" value="DUF4283 DOMAIN-CONTAINING PROTEIN"/>
    <property type="match status" value="1"/>
</dbReference>
<feature type="transmembrane region" description="Helical" evidence="3">
    <location>
        <begin position="90"/>
        <end position="113"/>
    </location>
</feature>
<proteinExistence type="predicted"/>
<evidence type="ECO:0000256" key="2">
    <source>
        <dbReference type="SAM" id="MobiDB-lite"/>
    </source>
</evidence>
<dbReference type="InterPro" id="IPR025315">
    <property type="entry name" value="DUF4220"/>
</dbReference>
<sequence>MSSQGLGWRYPPIIAIPMFIAGITKYSERTWVLWSSCSKSLRNSSLLGFNSSYEHLTHEHFCFQTRQTVLQVVEVELGLIYDMLYTKAPLIYSCSGIILRCISFVLSVTAFIIFQVKIEKHAYSLIDVAITYLLLAASVFLELYAFLCLVLSDQTMIWLFDKGGNALTSAIYSRLRKLTTSKRWSRCISQYNLISSSIGDKQLKCLKLVGIDEMMRQSCESERLEWGDGVLERERVLGNFKWCTTEVEFSRSIVVWHLATEICSGNEKDADIVSRSKCLSEYMMYLLVIRPNMLSKGFFYDEYLNTLIRDLRGMDISRLSGKAPRYDDAEFRREWKRDKYSVVKGGRVLARQLSECKFSSGRWEVIEEVWMEMLTHAAAHCPWKEHAHALRRGGELLTHVCFLMLHLGLSQQYEYKSSDEPGYKYYPQETETRLFSTGSLIHRQARNKIIELKDGEGRVHSNTADIGKVAEKYFRETLGEPPNREEDLASQLFKTKLTEEAKGHCFFLFQNVLEYHWGFTAAIRYFLTTNELPRWANATRIACVPKVENPSTMNDFRPISCCNVVYKTIAKLLVSRLKTAIEGVVSKNQSAFLPGRNIADAILLTQELMHNYHLNKGKPRCALKVDLRKAFDTVRWDYLQQAMAGIGIPTHLQQMIWKCITTPHFSVSINGEVPWVFQISKGSSAGRSALAISICIGHGGFKWNYGENSSKTGFSLPLEIFADDLMMFCHADEDSVSCMKESLHQFGQISGLTINNSKSSLYTSGIDDGLRQNIKLKLGFETPSLPVRYLGVPLISSRLTSKDCRPLVERIMTRIRLWTSATLSYAGRLQLIKAVLFAMQVYWSSKFTIPCATISKIESTLAAFLWRGPSLTRGGNKISWKHVCRPLTEGGLGVKSLRDWNKAATMKHVWEILTRTNSLWVDWIKNHLLKGRSIWQVSMPAKPSWTWRKILQVRDHCRNLFTVKIGNGKTTSLWFDYWMDGGQRPVDLLPYRQLATSGLPWSAKVSNIIEGSQWNLPEGSLSLQTLWNRIPIIAPNPQKDDMVIWEPHPKGIFSVDSAWELIRPHHPALAQFGILRQPGHIPRHSFILWLAIQGRLRTMDRSVVTLDCSSCALCNKTMETHDHLFFSCDYASRVWNNINTRAGLRWPNLQWNSLIQWAAVNHHGRRNIRNRIARSILASSVYFLWLERNRRLGHSKCNSGNLEPGHLDSPLKPSPAGLDLYPAFFLRPRETCPPVFSALGLSVLPYGLRPREACSSAFRLFVKLLASVWEPVPFFFLSFRLFVKLWLRFGAEVKQLKKIVANIDRELEQKERELELFRASLTASTPQQGIDSLPRSLPAQTDNQETGQSPLKNNEISLCMD</sequence>
<keyword evidence="3" id="KW-0472">Membrane</keyword>
<gene>
    <name evidence="7" type="ORF">SVIM_LOCUS504721</name>
</gene>